<feature type="domain" description="WW" evidence="8">
    <location>
        <begin position="136"/>
        <end position="169"/>
    </location>
</feature>
<dbReference type="Pfam" id="PF00397">
    <property type="entry name" value="WW"/>
    <property type="match status" value="2"/>
</dbReference>
<gene>
    <name evidence="10" type="primary">Prpf40a</name>
</gene>
<dbReference type="PROSITE" id="PS50020">
    <property type="entry name" value="WW_DOMAIN_2"/>
    <property type="match status" value="2"/>
</dbReference>
<feature type="region of interest" description="Disordered" evidence="7">
    <location>
        <begin position="297"/>
        <end position="346"/>
    </location>
</feature>
<dbReference type="SUPFAM" id="SSF51045">
    <property type="entry name" value="WW domain"/>
    <property type="match status" value="2"/>
</dbReference>
<feature type="domain" description="WW" evidence="8">
    <location>
        <begin position="177"/>
        <end position="210"/>
    </location>
</feature>
<comment type="subunit">
    <text evidence="3">Interacts with the N-terminus of HD.</text>
</comment>
<protein>
    <recommendedName>
        <fullName evidence="4">Pre-mRNA-processing factor 40 homolog B</fullName>
    </recommendedName>
    <alternativeName>
        <fullName evidence="5">Huntingtin yeast partner C</fullName>
    </alternativeName>
    <alternativeName>
        <fullName evidence="6">Huntingtin-interacting protein C</fullName>
    </alternativeName>
</protein>
<feature type="compositionally biased region" description="Basic residues" evidence="7">
    <location>
        <begin position="856"/>
        <end position="868"/>
    </location>
</feature>
<dbReference type="SMART" id="SM00456">
    <property type="entry name" value="WW"/>
    <property type="match status" value="2"/>
</dbReference>
<feature type="compositionally biased region" description="Basic and acidic residues" evidence="7">
    <location>
        <begin position="335"/>
        <end position="346"/>
    </location>
</feature>
<feature type="compositionally biased region" description="Basic and acidic residues" evidence="7">
    <location>
        <begin position="309"/>
        <end position="319"/>
    </location>
</feature>
<dbReference type="GO" id="GO:0005685">
    <property type="term" value="C:U1 snRNP"/>
    <property type="evidence" value="ECO:0007669"/>
    <property type="project" value="TreeGrafter"/>
</dbReference>
<dbReference type="FunFam" id="1.10.10.440:FF:000003">
    <property type="entry name" value="Pre-mRNA processing factor 40 homolog A"/>
    <property type="match status" value="1"/>
</dbReference>
<feature type="compositionally biased region" description="Polar residues" evidence="7">
    <location>
        <begin position="238"/>
        <end position="253"/>
    </location>
</feature>
<evidence type="ECO:0000256" key="7">
    <source>
        <dbReference type="SAM" id="MobiDB-lite"/>
    </source>
</evidence>
<dbReference type="InterPro" id="IPR002713">
    <property type="entry name" value="FF_domain"/>
</dbReference>
<dbReference type="FunFam" id="1.10.10.440:FF:000015">
    <property type="entry name" value="pre-mRNA-processing factor 40 homolog B isoform X2"/>
    <property type="match status" value="1"/>
</dbReference>
<dbReference type="PANTHER" id="PTHR11864">
    <property type="entry name" value="PRE-MRNA-PROCESSING PROTEIN PRP40"/>
    <property type="match status" value="1"/>
</dbReference>
<evidence type="ECO:0000256" key="3">
    <source>
        <dbReference type="ARBA" id="ARBA00063790"/>
    </source>
</evidence>
<dbReference type="InterPro" id="IPR039726">
    <property type="entry name" value="Prp40-like"/>
</dbReference>
<dbReference type="InterPro" id="IPR036020">
    <property type="entry name" value="WW_dom_sf"/>
</dbReference>
<feature type="domain" description="FF" evidence="9">
    <location>
        <begin position="568"/>
        <end position="630"/>
    </location>
</feature>
<dbReference type="GO" id="GO:0003723">
    <property type="term" value="F:RNA binding"/>
    <property type="evidence" value="ECO:0007669"/>
    <property type="project" value="TreeGrafter"/>
</dbReference>
<evidence type="ECO:0000256" key="1">
    <source>
        <dbReference type="ARBA" id="ARBA00022737"/>
    </source>
</evidence>
<dbReference type="PROSITE" id="PS51676">
    <property type="entry name" value="FF"/>
    <property type="match status" value="3"/>
</dbReference>
<dbReference type="PANTHER" id="PTHR11864:SF0">
    <property type="entry name" value="PRP40 PRE-MRNA PROCESSING FACTOR 40 HOMOLOG A (YEAST)"/>
    <property type="match status" value="1"/>
</dbReference>
<sequence>MSSRQQRPVRPNHVRGPSTFGIGNTNNDGCQGFSHRMRPPFGPGHPGVPPMGWRPPPRMSQGMLGPPMNQGSPRMGMGPANMPPGPPPQNMMPSGGMGPPPGMAPPMCMIQGPTGAPCGPSGSEEMMKTGFLLGPNGIKTDWTEHSAPDGRKYFYNCKSKESKWEKPDELKTQGEVMLAQSSWKEFKADSGKLYYYNSETKESVWTIPKELQELKEKISKMDDSSSEAGKVTNEGAGNMQNPDASFVGGSSSTGMTTVDMNSAMPVHGGTMPMMDPMQMMMQQQMMMQHQMAIIAKQNKQNKKNKKKQQKQENQEKVVDESSGEEMETVAEEPVTEEKGVEKKAAKRTDTLEWGSKEEAKAAFKECLREKSVPAASTWEQAMKLIVSDPRYSALKKLSEKKQAFNEYKTQRGKEEKEEERIKTKENKEKLQHFLETHPKMLSTTSYRSADKMFNDAAVWKIVAERDRKEIFEDVLFVLAKKEKENAKELRRRNMKQLRRILLSLEKLSFRTTWSECQQLLMDNAIFAEDEELQNMDKEDALICFEEVIKEYEKSNNERQDRKKILEKRVFRKNRDKFLKMLDSLHEDGKLHSMSTWMELYPLISGNVIFNKMLGQPGSTPLDLFKFYVIDLKARFQDEKKIIKDILKDQGFEIGTKTTFDSFALVVTGDKRAATLDAGNIKLAFNSLIEKAEAREKERIKEEIRKQKRIESAFRNMLKQAAPPLDTTSQWEECRSRFEMEEPFKAVTIEADRIRIFFEHQESLQVLAKANKEKTEKDVKDKKKKKKKKHSSKRSRSISEDSDSAAENEKPRKLSKRGHSPSSESESISDYERKQKKHKKKSKKHHNKSPSHDSSKKSKKNSEKKRKEASKRPTISHTATEVLMKWMTKSSNTNVKHQIKRFKLTTTLYTVTVITSIFFHKFMKN</sequence>
<comment type="function">
    <text evidence="2">May be involved in pre-mRNA splicing.</text>
</comment>
<dbReference type="InterPro" id="IPR001202">
    <property type="entry name" value="WW_dom"/>
</dbReference>
<feature type="compositionally biased region" description="Acidic residues" evidence="7">
    <location>
        <begin position="321"/>
        <end position="334"/>
    </location>
</feature>
<feature type="compositionally biased region" description="Basic residues" evidence="7">
    <location>
        <begin position="299"/>
        <end position="308"/>
    </location>
</feature>
<dbReference type="GO" id="GO:0071004">
    <property type="term" value="C:U2-type prespliceosome"/>
    <property type="evidence" value="ECO:0007669"/>
    <property type="project" value="TreeGrafter"/>
</dbReference>
<dbReference type="EMBL" id="LR789329">
    <property type="protein sequence ID" value="CAB3265191.1"/>
    <property type="molecule type" value="mRNA"/>
</dbReference>
<feature type="region of interest" description="Disordered" evidence="7">
    <location>
        <begin position="1"/>
        <end position="30"/>
    </location>
</feature>
<organism evidence="10">
    <name type="scientific">Phallusia mammillata</name>
    <dbReference type="NCBI Taxonomy" id="59560"/>
    <lineage>
        <taxon>Eukaryota</taxon>
        <taxon>Metazoa</taxon>
        <taxon>Chordata</taxon>
        <taxon>Tunicata</taxon>
        <taxon>Ascidiacea</taxon>
        <taxon>Phlebobranchia</taxon>
        <taxon>Ascidiidae</taxon>
        <taxon>Phallusia</taxon>
    </lineage>
</organism>
<dbReference type="Gene3D" id="1.10.10.440">
    <property type="entry name" value="FF domain"/>
    <property type="match status" value="4"/>
</dbReference>
<proteinExistence type="evidence at transcript level"/>
<dbReference type="AlphaFoldDB" id="A0A6F9DPT1"/>
<feature type="domain" description="FF" evidence="9">
    <location>
        <begin position="706"/>
        <end position="762"/>
    </location>
</feature>
<accession>A0A6F9DPT1</accession>
<dbReference type="GO" id="GO:0045292">
    <property type="term" value="P:mRNA cis splicing, via spliceosome"/>
    <property type="evidence" value="ECO:0007669"/>
    <property type="project" value="InterPro"/>
</dbReference>
<feature type="region of interest" description="Disordered" evidence="7">
    <location>
        <begin position="219"/>
        <end position="253"/>
    </location>
</feature>
<dbReference type="Pfam" id="PF25432">
    <property type="entry name" value="FF_PRPF40A"/>
    <property type="match status" value="1"/>
</dbReference>
<dbReference type="Pfam" id="PF01846">
    <property type="entry name" value="FF"/>
    <property type="match status" value="3"/>
</dbReference>
<dbReference type="FunFam" id="1.10.10.440:FF:000002">
    <property type="entry name" value="pre-mRNA-processing factor 40 homolog A isoform X1"/>
    <property type="match status" value="1"/>
</dbReference>
<dbReference type="SUPFAM" id="SSF81698">
    <property type="entry name" value="FF domain"/>
    <property type="match status" value="5"/>
</dbReference>
<feature type="domain" description="FF" evidence="9">
    <location>
        <begin position="356"/>
        <end position="410"/>
    </location>
</feature>
<evidence type="ECO:0000259" key="8">
    <source>
        <dbReference type="PROSITE" id="PS50020"/>
    </source>
</evidence>
<dbReference type="InterPro" id="IPR036517">
    <property type="entry name" value="FF_domain_sf"/>
</dbReference>
<feature type="compositionally biased region" description="Basic and acidic residues" evidence="7">
    <location>
        <begin position="771"/>
        <end position="780"/>
    </location>
</feature>
<evidence type="ECO:0000256" key="2">
    <source>
        <dbReference type="ARBA" id="ARBA00058987"/>
    </source>
</evidence>
<feature type="compositionally biased region" description="Basic residues" evidence="7">
    <location>
        <begin position="781"/>
        <end position="795"/>
    </location>
</feature>
<dbReference type="Gene3D" id="2.20.70.10">
    <property type="match status" value="2"/>
</dbReference>
<keyword evidence="1" id="KW-0677">Repeat</keyword>
<dbReference type="CDD" id="cd00201">
    <property type="entry name" value="WW"/>
    <property type="match status" value="2"/>
</dbReference>
<evidence type="ECO:0000256" key="5">
    <source>
        <dbReference type="ARBA" id="ARBA00075613"/>
    </source>
</evidence>
<feature type="compositionally biased region" description="Basic residues" evidence="7">
    <location>
        <begin position="833"/>
        <end position="848"/>
    </location>
</feature>
<evidence type="ECO:0000256" key="6">
    <source>
        <dbReference type="ARBA" id="ARBA00080326"/>
    </source>
</evidence>
<evidence type="ECO:0000313" key="10">
    <source>
        <dbReference type="EMBL" id="CAB3265191.1"/>
    </source>
</evidence>
<evidence type="ECO:0000259" key="9">
    <source>
        <dbReference type="PROSITE" id="PS51676"/>
    </source>
</evidence>
<reference evidence="10" key="1">
    <citation type="submission" date="2020-04" db="EMBL/GenBank/DDBJ databases">
        <authorList>
            <person name="Neveu A P."/>
        </authorList>
    </citation>
    <scope>NUCLEOTIDE SEQUENCE</scope>
    <source>
        <tissue evidence="10">Whole embryo</tissue>
    </source>
</reference>
<feature type="region of interest" description="Disordered" evidence="7">
    <location>
        <begin position="771"/>
        <end position="876"/>
    </location>
</feature>
<evidence type="ECO:0000256" key="4">
    <source>
        <dbReference type="ARBA" id="ARBA00072039"/>
    </source>
</evidence>
<dbReference type="SMART" id="SM00441">
    <property type="entry name" value="FF"/>
    <property type="match status" value="5"/>
</dbReference>
<name>A0A6F9DPT1_9ASCI</name>